<evidence type="ECO:0000259" key="1">
    <source>
        <dbReference type="Pfam" id="PF13349"/>
    </source>
</evidence>
<dbReference type="OrthoDB" id="3252095at2"/>
<dbReference type="AlphaFoldDB" id="A0A124H4N0"/>
<proteinExistence type="predicted"/>
<accession>A0A124H4N0</accession>
<sequence length="291" mass="30241">MPEFTTPEPITVALTMNSGKLSLVAGDRTDTVVRVRPRDESAAADVKAAEQTEVDYAAGRLLVKAPDPHWLGGILGNSPSIDVTIELPTGSSLQAEVVKVQIHSEGLLEEVRLDSVSGHVHLDRVGTLHAETVSGHITVDDVSGYANVNGVSGKVRVRRVRGSAVVKGVNGDIWIGDAGSDLHLSAAGGDIFVDSAGPGVTAKTAGGSIRIGHVTAGEVDLLTSSGEVEIGIGEGSTAWVDARSVTGSVRNSLQARDAPTQHADMVKVRARSRHGDIMIHRSPQPGPSADD</sequence>
<evidence type="ECO:0000313" key="2">
    <source>
        <dbReference type="EMBL" id="KUM78483.1"/>
    </source>
</evidence>
<dbReference type="STRING" id="146536.AQI70_13565"/>
<evidence type="ECO:0000313" key="3">
    <source>
        <dbReference type="Proteomes" id="UP000054024"/>
    </source>
</evidence>
<gene>
    <name evidence="2" type="ORF">AQI70_13565</name>
</gene>
<name>A0A124H4N0_9ACTN</name>
<dbReference type="Pfam" id="PF13349">
    <property type="entry name" value="DUF4097"/>
    <property type="match status" value="1"/>
</dbReference>
<protein>
    <recommendedName>
        <fullName evidence="1">DUF4097 domain-containing protein</fullName>
    </recommendedName>
</protein>
<reference evidence="2 3" key="1">
    <citation type="submission" date="2015-10" db="EMBL/GenBank/DDBJ databases">
        <title>Draft genome sequence of Streptomyces curacoi DSM 40107, type strain for the species Streptomyces curacoi.</title>
        <authorList>
            <person name="Ruckert C."/>
            <person name="Winkler A."/>
            <person name="Kalinowski J."/>
            <person name="Kampfer P."/>
            <person name="Glaeser S."/>
        </authorList>
    </citation>
    <scope>NUCLEOTIDE SEQUENCE [LARGE SCALE GENOMIC DNA]</scope>
    <source>
        <strain evidence="2 3">DSM 40107</strain>
    </source>
</reference>
<keyword evidence="3" id="KW-1185">Reference proteome</keyword>
<dbReference type="Proteomes" id="UP000054024">
    <property type="component" value="Unassembled WGS sequence"/>
</dbReference>
<dbReference type="EMBL" id="LMWJ01000007">
    <property type="protein sequence ID" value="KUM78483.1"/>
    <property type="molecule type" value="Genomic_DNA"/>
</dbReference>
<organism evidence="2 3">
    <name type="scientific">Streptomyces curacoi</name>
    <dbReference type="NCBI Taxonomy" id="146536"/>
    <lineage>
        <taxon>Bacteria</taxon>
        <taxon>Bacillati</taxon>
        <taxon>Actinomycetota</taxon>
        <taxon>Actinomycetes</taxon>
        <taxon>Kitasatosporales</taxon>
        <taxon>Streptomycetaceae</taxon>
        <taxon>Streptomyces</taxon>
    </lineage>
</organism>
<comment type="caution">
    <text evidence="2">The sequence shown here is derived from an EMBL/GenBank/DDBJ whole genome shotgun (WGS) entry which is preliminary data.</text>
</comment>
<dbReference type="RefSeq" id="WP_062148183.1">
    <property type="nucleotide sequence ID" value="NZ_KQ947986.1"/>
</dbReference>
<dbReference type="InterPro" id="IPR025164">
    <property type="entry name" value="Toastrack_DUF4097"/>
</dbReference>
<feature type="domain" description="DUF4097" evidence="1">
    <location>
        <begin position="82"/>
        <end position="279"/>
    </location>
</feature>